<dbReference type="Gene3D" id="3.40.50.300">
    <property type="entry name" value="P-loop containing nucleotide triphosphate hydrolases"/>
    <property type="match status" value="1"/>
</dbReference>
<dbReference type="InterPro" id="IPR017871">
    <property type="entry name" value="ABC_transporter-like_CS"/>
</dbReference>
<comment type="caution">
    <text evidence="12">The sequence shown here is derived from an EMBL/GenBank/DDBJ whole genome shotgun (WGS) entry which is preliminary data.</text>
</comment>
<keyword evidence="4" id="KW-0547">Nucleotide-binding</keyword>
<evidence type="ECO:0000256" key="4">
    <source>
        <dbReference type="ARBA" id="ARBA00022741"/>
    </source>
</evidence>
<dbReference type="PANTHER" id="PTHR42781:SF4">
    <property type="entry name" value="SPERMIDINE_PUTRESCINE IMPORT ATP-BINDING PROTEIN POTA"/>
    <property type="match status" value="1"/>
</dbReference>
<reference evidence="12 13" key="1">
    <citation type="submission" date="2020-07" db="EMBL/GenBank/DDBJ databases">
        <title>Genomic Encyclopedia of Type Strains, Phase IV (KMG-V): Genome sequencing to study the core and pangenomes of soil and plant-associated prokaryotes.</title>
        <authorList>
            <person name="Whitman W."/>
        </authorList>
    </citation>
    <scope>NUCLEOTIDE SEQUENCE [LARGE SCALE GENOMIC DNA]</scope>
    <source>
        <strain evidence="12 13">C8</strain>
    </source>
</reference>
<name>A0A7J9PJC7_METMI</name>
<evidence type="ECO:0000256" key="7">
    <source>
        <dbReference type="ARBA" id="ARBA00038781"/>
    </source>
</evidence>
<dbReference type="RefSeq" id="WP_012068047.1">
    <property type="nucleotide sequence ID" value="NZ_JACDUL010000004.1"/>
</dbReference>
<dbReference type="InterPro" id="IPR003439">
    <property type="entry name" value="ABC_transporter-like_ATP-bd"/>
</dbReference>
<dbReference type="Proteomes" id="UP000533207">
    <property type="component" value="Unassembled WGS sequence"/>
</dbReference>
<dbReference type="InterPro" id="IPR008995">
    <property type="entry name" value="Mo/tungstate-bd_C_term_dom"/>
</dbReference>
<dbReference type="PANTHER" id="PTHR42781">
    <property type="entry name" value="SPERMIDINE/PUTRESCINE IMPORT ATP-BINDING PROTEIN POTA"/>
    <property type="match status" value="1"/>
</dbReference>
<dbReference type="SUPFAM" id="SSF52540">
    <property type="entry name" value="P-loop containing nucleoside triphosphate hydrolases"/>
    <property type="match status" value="1"/>
</dbReference>
<evidence type="ECO:0000256" key="3">
    <source>
        <dbReference type="ARBA" id="ARBA00022505"/>
    </source>
</evidence>
<evidence type="ECO:0000256" key="2">
    <source>
        <dbReference type="ARBA" id="ARBA00022448"/>
    </source>
</evidence>
<dbReference type="SUPFAM" id="SSF50331">
    <property type="entry name" value="MOP-like"/>
    <property type="match status" value="1"/>
</dbReference>
<feature type="domain" description="ABC transporter" evidence="11">
    <location>
        <begin position="1"/>
        <end position="228"/>
    </location>
</feature>
<dbReference type="InterPro" id="IPR003593">
    <property type="entry name" value="AAA+_ATPase"/>
</dbReference>
<keyword evidence="3" id="KW-0500">Molybdenum</keyword>
<evidence type="ECO:0000259" key="11">
    <source>
        <dbReference type="PROSITE" id="PS50893"/>
    </source>
</evidence>
<dbReference type="Pfam" id="PF00005">
    <property type="entry name" value="ABC_tran"/>
    <property type="match status" value="1"/>
</dbReference>
<dbReference type="AlphaFoldDB" id="A0A7J9PJC7"/>
<proteinExistence type="inferred from homology"/>
<dbReference type="GO" id="GO:0005524">
    <property type="term" value="F:ATP binding"/>
    <property type="evidence" value="ECO:0007669"/>
    <property type="project" value="UniProtKB-KW"/>
</dbReference>
<dbReference type="InterPro" id="IPR050093">
    <property type="entry name" value="ABC_SmlMolc_Importer"/>
</dbReference>
<accession>A0A7J9PJC7</accession>
<comment type="catalytic activity">
    <reaction evidence="10">
        <text>tungstate(in) + ATP + H2O = tungstate(out) + ADP + phosphate + H(+)</text>
        <dbReference type="Rhea" id="RHEA:35027"/>
        <dbReference type="ChEBI" id="CHEBI:15377"/>
        <dbReference type="ChEBI" id="CHEBI:15378"/>
        <dbReference type="ChEBI" id="CHEBI:30616"/>
        <dbReference type="ChEBI" id="CHEBI:43474"/>
        <dbReference type="ChEBI" id="CHEBI:46502"/>
        <dbReference type="ChEBI" id="CHEBI:456216"/>
        <dbReference type="EC" id="7.3.2.6"/>
    </reaction>
</comment>
<evidence type="ECO:0000313" key="12">
    <source>
        <dbReference type="EMBL" id="MBA2862884.1"/>
    </source>
</evidence>
<organism evidence="12 13">
    <name type="scientific">Methanococcus maripaludis</name>
    <name type="common">Methanococcus deltae</name>
    <dbReference type="NCBI Taxonomy" id="39152"/>
    <lineage>
        <taxon>Archaea</taxon>
        <taxon>Methanobacteriati</taxon>
        <taxon>Methanobacteriota</taxon>
        <taxon>Methanomada group</taxon>
        <taxon>Methanococci</taxon>
        <taxon>Methanococcales</taxon>
        <taxon>Methanococcaceae</taxon>
        <taxon>Methanococcus</taxon>
    </lineage>
</organism>
<evidence type="ECO:0000256" key="9">
    <source>
        <dbReference type="ARBA" id="ARBA00041133"/>
    </source>
</evidence>
<dbReference type="GO" id="GO:1901238">
    <property type="term" value="F:ABC-type tungstate transporter activity"/>
    <property type="evidence" value="ECO:0007669"/>
    <property type="project" value="UniProtKB-EC"/>
</dbReference>
<evidence type="ECO:0000256" key="10">
    <source>
        <dbReference type="ARBA" id="ARBA00047936"/>
    </source>
</evidence>
<dbReference type="PROSITE" id="PS50893">
    <property type="entry name" value="ABC_TRANSPORTER_2"/>
    <property type="match status" value="1"/>
</dbReference>
<dbReference type="EMBL" id="JACDUL010000004">
    <property type="protein sequence ID" value="MBA2862884.1"/>
    <property type="molecule type" value="Genomic_DNA"/>
</dbReference>
<dbReference type="GO" id="GO:0016887">
    <property type="term" value="F:ATP hydrolysis activity"/>
    <property type="evidence" value="ECO:0007669"/>
    <property type="project" value="InterPro"/>
</dbReference>
<evidence type="ECO:0000256" key="6">
    <source>
        <dbReference type="ARBA" id="ARBA00038307"/>
    </source>
</evidence>
<dbReference type="SMART" id="SM00382">
    <property type="entry name" value="AAA"/>
    <property type="match status" value="1"/>
</dbReference>
<keyword evidence="2" id="KW-0813">Transport</keyword>
<gene>
    <name evidence="12" type="ORF">HNP90_001781</name>
</gene>
<comment type="similarity">
    <text evidence="6">Belongs to the ABC transporter superfamily. Sulfate/tungstate importer (TC 3.A.1.6) family.</text>
</comment>
<dbReference type="CDD" id="cd03299">
    <property type="entry name" value="ABC_ModC_like"/>
    <property type="match status" value="1"/>
</dbReference>
<evidence type="ECO:0000313" key="13">
    <source>
        <dbReference type="Proteomes" id="UP000533207"/>
    </source>
</evidence>
<dbReference type="EC" id="7.3.2.6" evidence="8"/>
<dbReference type="PROSITE" id="PS00211">
    <property type="entry name" value="ABC_TRANSPORTER_1"/>
    <property type="match status" value="1"/>
</dbReference>
<dbReference type="GO" id="GO:0005886">
    <property type="term" value="C:plasma membrane"/>
    <property type="evidence" value="ECO:0007669"/>
    <property type="project" value="UniProtKB-SubCell"/>
</dbReference>
<evidence type="ECO:0000256" key="8">
    <source>
        <dbReference type="ARBA" id="ARBA00039025"/>
    </source>
</evidence>
<sequence>MLVIENLRKDLSNFELHIEKLEIKDDDYFVFLGLSGSGKTTILEMIAGFIKPDSGKIILNGEDITDKPINERKIVLCNGKYLFPHLTIQKNIEYGIKHLPKSEKKEKVDKISKLLNITHLLNRKPERLSSGEQQRVALAMALVMDPEIILLDEPLSSLDRLLHEKLMYDLKDVHKSSNVTFIHVTHDFSEAAVLSNKMAILRNGKIEQIGTLQNVLKRPKNEFVAKFVGIKNILYGNCIQKDENYVIQLLGFEIPIKEAIYGEITPDTFPQILRNWSFFVSLANYGEITLGIFPKDIIFSKKSEQNSETYSGKIKSIVPSGPFDSKAVIEFNGIELISEIPNSELLKNPLKKGDSVEFYIDSISIIG</sequence>
<comment type="subcellular location">
    <subcellularLocation>
        <location evidence="1">Cell membrane</location>
        <topology evidence="1">Peripheral membrane protein</topology>
    </subcellularLocation>
</comment>
<protein>
    <recommendedName>
        <fullName evidence="9">Molybdate/tungstate import ATP-binding protein WtpC</fullName>
        <ecNumber evidence="8">7.3.2.6</ecNumber>
    </recommendedName>
</protein>
<comment type="subunit">
    <text evidence="7">The complex is composed of two ATP-binding proteins (WtpC), two transmembrane proteins (WtpB) and a solute-binding protein (WtpA).</text>
</comment>
<evidence type="ECO:0000256" key="1">
    <source>
        <dbReference type="ARBA" id="ARBA00004202"/>
    </source>
</evidence>
<dbReference type="InterPro" id="IPR027417">
    <property type="entry name" value="P-loop_NTPase"/>
</dbReference>
<keyword evidence="5 12" id="KW-0067">ATP-binding</keyword>
<evidence type="ECO:0000256" key="5">
    <source>
        <dbReference type="ARBA" id="ARBA00022840"/>
    </source>
</evidence>